<dbReference type="RefSeq" id="WP_425589305.1">
    <property type="nucleotide sequence ID" value="NZ_BAABKB010000023.1"/>
</dbReference>
<gene>
    <name evidence="3" type="ORF">GCM10023335_55170</name>
</gene>
<sequence>MIPGTRTAALTAAALLTAASAVGVTHSAQAAPLTPTCTAADLRLSLGQEEYAAGSIFIPVNFTNTSTRVCSLRGYPGVSVLDAGHQQIGSPATHSSSPATTVSVNPGQTVSATIRTNNAAVAPACRPLPDYIGIYAPASFQQVLLPYQLLICGAFETSPVQVAG</sequence>
<accession>A0ABP9J8K6</accession>
<reference evidence="4" key="1">
    <citation type="journal article" date="2019" name="Int. J. Syst. Evol. Microbiol.">
        <title>The Global Catalogue of Microorganisms (GCM) 10K type strain sequencing project: providing services to taxonomists for standard genome sequencing and annotation.</title>
        <authorList>
            <consortium name="The Broad Institute Genomics Platform"/>
            <consortium name="The Broad Institute Genome Sequencing Center for Infectious Disease"/>
            <person name="Wu L."/>
            <person name="Ma J."/>
        </authorList>
    </citation>
    <scope>NUCLEOTIDE SEQUENCE [LARGE SCALE GENOMIC DNA]</scope>
    <source>
        <strain evidence="4">JCM 18409</strain>
    </source>
</reference>
<evidence type="ECO:0000313" key="4">
    <source>
        <dbReference type="Proteomes" id="UP001501759"/>
    </source>
</evidence>
<dbReference type="Pfam" id="PF14016">
    <property type="entry name" value="DUF4232"/>
    <property type="match status" value="1"/>
</dbReference>
<feature type="signal peptide" evidence="1">
    <location>
        <begin position="1"/>
        <end position="30"/>
    </location>
</feature>
<evidence type="ECO:0000256" key="1">
    <source>
        <dbReference type="SAM" id="SignalP"/>
    </source>
</evidence>
<protein>
    <recommendedName>
        <fullName evidence="2">DUF4232 domain-containing protein</fullName>
    </recommendedName>
</protein>
<name>A0ABP9J8K6_9ACTN</name>
<comment type="caution">
    <text evidence="3">The sequence shown here is derived from an EMBL/GenBank/DDBJ whole genome shotgun (WGS) entry which is preliminary data.</text>
</comment>
<keyword evidence="4" id="KW-1185">Reference proteome</keyword>
<proteinExistence type="predicted"/>
<dbReference type="InterPro" id="IPR025326">
    <property type="entry name" value="DUF4232"/>
</dbReference>
<dbReference type="Proteomes" id="UP001501759">
    <property type="component" value="Unassembled WGS sequence"/>
</dbReference>
<organism evidence="3 4">
    <name type="scientific">Streptomyces siamensis</name>
    <dbReference type="NCBI Taxonomy" id="1274986"/>
    <lineage>
        <taxon>Bacteria</taxon>
        <taxon>Bacillati</taxon>
        <taxon>Actinomycetota</taxon>
        <taxon>Actinomycetes</taxon>
        <taxon>Kitasatosporales</taxon>
        <taxon>Streptomycetaceae</taxon>
        <taxon>Streptomyces</taxon>
    </lineage>
</organism>
<feature type="domain" description="DUF4232" evidence="2">
    <location>
        <begin position="37"/>
        <end position="146"/>
    </location>
</feature>
<dbReference type="EMBL" id="BAABKB010000023">
    <property type="protein sequence ID" value="GAA5022897.1"/>
    <property type="molecule type" value="Genomic_DNA"/>
</dbReference>
<feature type="chain" id="PRO_5046337767" description="DUF4232 domain-containing protein" evidence="1">
    <location>
        <begin position="31"/>
        <end position="164"/>
    </location>
</feature>
<keyword evidence="1" id="KW-0732">Signal</keyword>
<evidence type="ECO:0000259" key="2">
    <source>
        <dbReference type="Pfam" id="PF14016"/>
    </source>
</evidence>
<evidence type="ECO:0000313" key="3">
    <source>
        <dbReference type="EMBL" id="GAA5022897.1"/>
    </source>
</evidence>